<proteinExistence type="predicted"/>
<organism evidence="1 2">
    <name type="scientific">Dentiscutata erythropus</name>
    <dbReference type="NCBI Taxonomy" id="1348616"/>
    <lineage>
        <taxon>Eukaryota</taxon>
        <taxon>Fungi</taxon>
        <taxon>Fungi incertae sedis</taxon>
        <taxon>Mucoromycota</taxon>
        <taxon>Glomeromycotina</taxon>
        <taxon>Glomeromycetes</taxon>
        <taxon>Diversisporales</taxon>
        <taxon>Gigasporaceae</taxon>
        <taxon>Dentiscutata</taxon>
    </lineage>
</organism>
<dbReference type="EMBL" id="CAJVPY010050456">
    <property type="protein sequence ID" value="CAG8813717.1"/>
    <property type="molecule type" value="Genomic_DNA"/>
</dbReference>
<keyword evidence="2" id="KW-1185">Reference proteome</keyword>
<dbReference type="Proteomes" id="UP000789405">
    <property type="component" value="Unassembled WGS sequence"/>
</dbReference>
<protein>
    <submittedName>
        <fullName evidence="1">17967_t:CDS:1</fullName>
    </submittedName>
</protein>
<comment type="caution">
    <text evidence="1">The sequence shown here is derived from an EMBL/GenBank/DDBJ whole genome shotgun (WGS) entry which is preliminary data.</text>
</comment>
<dbReference type="AlphaFoldDB" id="A0A9N9K659"/>
<reference evidence="1" key="1">
    <citation type="submission" date="2021-06" db="EMBL/GenBank/DDBJ databases">
        <authorList>
            <person name="Kallberg Y."/>
            <person name="Tangrot J."/>
            <person name="Rosling A."/>
        </authorList>
    </citation>
    <scope>NUCLEOTIDE SEQUENCE</scope>
    <source>
        <strain evidence="1">MA453B</strain>
    </source>
</reference>
<evidence type="ECO:0000313" key="2">
    <source>
        <dbReference type="Proteomes" id="UP000789405"/>
    </source>
</evidence>
<accession>A0A9N9K659</accession>
<dbReference type="OrthoDB" id="10450007at2759"/>
<name>A0A9N9K659_9GLOM</name>
<feature type="non-terminal residue" evidence="1">
    <location>
        <position position="42"/>
    </location>
</feature>
<gene>
    <name evidence="1" type="ORF">DERYTH_LOCUS25844</name>
</gene>
<sequence>QDNELILSAKMWMLYKKLLSSKKTNENRDRLVMKIEKISSNK</sequence>
<evidence type="ECO:0000313" key="1">
    <source>
        <dbReference type="EMBL" id="CAG8813717.1"/>
    </source>
</evidence>